<dbReference type="PROSITE" id="PS00175">
    <property type="entry name" value="PG_MUTASE"/>
    <property type="match status" value="1"/>
</dbReference>
<dbReference type="PIRSF" id="PIRSF000709">
    <property type="entry name" value="6PFK_2-Ptase"/>
    <property type="match status" value="1"/>
</dbReference>
<reference evidence="6 7" key="1">
    <citation type="submission" date="2013-02" db="EMBL/GenBank/DDBJ databases">
        <title>The Genome Sequence of Enterococcus faecium HM1072.</title>
        <authorList>
            <consortium name="The Broad Institute Genome Sequencing Platform"/>
            <consortium name="The Broad Institute Genome Sequencing Center for Infectious Disease"/>
            <person name="Earl A.M."/>
            <person name="Gilmore M.S."/>
            <person name="Lebreton F."/>
            <person name="Courvalin P."/>
            <person name="Walker B."/>
            <person name="Young S.K."/>
            <person name="Zeng Q."/>
            <person name="Gargeya S."/>
            <person name="Fitzgerald M."/>
            <person name="Haas B."/>
            <person name="Abouelleil A."/>
            <person name="Alvarado L."/>
            <person name="Arachchi H.M."/>
            <person name="Berlin A.M."/>
            <person name="Chapman S.B."/>
            <person name="Dewar J."/>
            <person name="Goldberg J."/>
            <person name="Griggs A."/>
            <person name="Gujja S."/>
            <person name="Hansen M."/>
            <person name="Howarth C."/>
            <person name="Imamovic A."/>
            <person name="Larimer J."/>
            <person name="McCowan C."/>
            <person name="Murphy C."/>
            <person name="Neiman D."/>
            <person name="Pearson M."/>
            <person name="Priest M."/>
            <person name="Roberts A."/>
            <person name="Saif S."/>
            <person name="Shea T."/>
            <person name="Sisk P."/>
            <person name="Sykes S."/>
            <person name="Wortman J."/>
            <person name="Nusbaum C."/>
            <person name="Birren B."/>
        </authorList>
    </citation>
    <scope>NUCLEOTIDE SEQUENCE [LARGE SCALE GENOMIC DNA]</scope>
    <source>
        <strain evidence="6 7">HM1072</strain>
    </source>
</reference>
<dbReference type="AlphaFoldDB" id="A0A829F0R5"/>
<evidence type="ECO:0000256" key="5">
    <source>
        <dbReference type="PIRSR" id="PIRSR613078-2"/>
    </source>
</evidence>
<dbReference type="InterPro" id="IPR001345">
    <property type="entry name" value="PG/BPGM_mutase_AS"/>
</dbReference>
<dbReference type="EC" id="5.4.2.11" evidence="2"/>
<dbReference type="GO" id="GO:0006096">
    <property type="term" value="P:glycolytic process"/>
    <property type="evidence" value="ECO:0007669"/>
    <property type="project" value="UniProtKB-KW"/>
</dbReference>
<keyword evidence="3" id="KW-0324">Glycolysis</keyword>
<dbReference type="InterPro" id="IPR029033">
    <property type="entry name" value="His_PPase_superfam"/>
</dbReference>
<protein>
    <recommendedName>
        <fullName evidence="2">phosphoglycerate mutase (2,3-diphosphoglycerate-dependent)</fullName>
        <ecNumber evidence="2">5.4.2.11</ecNumber>
    </recommendedName>
</protein>
<feature type="non-terminal residue" evidence="6">
    <location>
        <position position="47"/>
    </location>
</feature>
<dbReference type="PANTHER" id="PTHR11931">
    <property type="entry name" value="PHOSPHOGLYCERATE MUTASE"/>
    <property type="match status" value="1"/>
</dbReference>
<dbReference type="InterPro" id="IPR013078">
    <property type="entry name" value="His_Pase_superF_clade-1"/>
</dbReference>
<feature type="binding site" evidence="5">
    <location>
        <begin position="7"/>
        <end position="14"/>
    </location>
    <ligand>
        <name>substrate</name>
    </ligand>
</feature>
<dbReference type="GO" id="GO:0004619">
    <property type="term" value="F:phosphoglycerate mutase activity"/>
    <property type="evidence" value="ECO:0007669"/>
    <property type="project" value="UniProtKB-EC"/>
</dbReference>
<evidence type="ECO:0000313" key="7">
    <source>
        <dbReference type="Proteomes" id="UP000013897"/>
    </source>
</evidence>
<dbReference type="RefSeq" id="WP_010861599.1">
    <property type="nucleotide sequence ID" value="NZ_KB949528.1"/>
</dbReference>
<organism evidence="6 7">
    <name type="scientific">Enterococcus faecium EnGen0192</name>
    <dbReference type="NCBI Taxonomy" id="1157487"/>
    <lineage>
        <taxon>Bacteria</taxon>
        <taxon>Bacillati</taxon>
        <taxon>Bacillota</taxon>
        <taxon>Bacilli</taxon>
        <taxon>Lactobacillales</taxon>
        <taxon>Enterococcaceae</taxon>
        <taxon>Enterococcus</taxon>
    </lineage>
</organism>
<proteinExistence type="inferred from homology"/>
<evidence type="ECO:0000256" key="2">
    <source>
        <dbReference type="ARBA" id="ARBA00012028"/>
    </source>
</evidence>
<keyword evidence="4" id="KW-0413">Isomerase</keyword>
<dbReference type="Proteomes" id="UP000013897">
    <property type="component" value="Unassembled WGS sequence"/>
</dbReference>
<evidence type="ECO:0000313" key="6">
    <source>
        <dbReference type="EMBL" id="EOM19248.1"/>
    </source>
</evidence>
<comment type="caution">
    <text evidence="6">The sequence shown here is derived from an EMBL/GenBank/DDBJ whole genome shotgun (WGS) entry which is preliminary data.</text>
</comment>
<sequence length="47" mass="5409">MDVVLMRHGESEANFENYWTGWLDVSLTEKGQEQARKAGEKIKNAQI</sequence>
<evidence type="ECO:0000256" key="3">
    <source>
        <dbReference type="ARBA" id="ARBA00023152"/>
    </source>
</evidence>
<accession>A0A829F0R5</accession>
<evidence type="ECO:0000256" key="1">
    <source>
        <dbReference type="ARBA" id="ARBA00006717"/>
    </source>
</evidence>
<dbReference type="SUPFAM" id="SSF53254">
    <property type="entry name" value="Phosphoglycerate mutase-like"/>
    <property type="match status" value="1"/>
</dbReference>
<dbReference type="Pfam" id="PF00300">
    <property type="entry name" value="His_Phos_1"/>
    <property type="match status" value="1"/>
</dbReference>
<dbReference type="Gene3D" id="3.40.50.1240">
    <property type="entry name" value="Phosphoglycerate mutase-like"/>
    <property type="match status" value="1"/>
</dbReference>
<name>A0A829F0R5_ENTFC</name>
<dbReference type="InterPro" id="IPR005952">
    <property type="entry name" value="Phosphogly_mut1"/>
</dbReference>
<comment type="similarity">
    <text evidence="1">Belongs to the phosphoglycerate mutase family. BPG-dependent PGAM subfamily.</text>
</comment>
<dbReference type="CDD" id="cd07067">
    <property type="entry name" value="HP_PGM_like"/>
    <property type="match status" value="1"/>
</dbReference>
<gene>
    <name evidence="6" type="ORF">SSM_02758</name>
</gene>
<evidence type="ECO:0000256" key="4">
    <source>
        <dbReference type="ARBA" id="ARBA00023235"/>
    </source>
</evidence>
<dbReference type="EMBL" id="AITY01000061">
    <property type="protein sequence ID" value="EOM19248.1"/>
    <property type="molecule type" value="Genomic_DNA"/>
</dbReference>
<feature type="binding site" evidence="5">
    <location>
        <begin position="20"/>
        <end position="21"/>
    </location>
    <ligand>
        <name>substrate</name>
    </ligand>
</feature>